<feature type="compositionally biased region" description="Basic and acidic residues" evidence="7">
    <location>
        <begin position="600"/>
        <end position="610"/>
    </location>
</feature>
<reference evidence="12" key="1">
    <citation type="submission" date="2025-08" db="UniProtKB">
        <authorList>
            <consortium name="RefSeq"/>
        </authorList>
    </citation>
    <scope>IDENTIFICATION</scope>
    <source>
        <tissue evidence="12">White muscle</tissue>
    </source>
</reference>
<dbReference type="Pfam" id="PF00090">
    <property type="entry name" value="TSP_1"/>
    <property type="match status" value="1"/>
</dbReference>
<name>A0A8U0Q9W5_SALNM</name>
<proteinExistence type="inferred from homology"/>
<feature type="compositionally biased region" description="Pro residues" evidence="7">
    <location>
        <begin position="73"/>
        <end position="83"/>
    </location>
</feature>
<dbReference type="FunFam" id="3.10.200.10:FF:000003">
    <property type="entry name" value="Carbonic anhydrase 12"/>
    <property type="match status" value="1"/>
</dbReference>
<dbReference type="InterPro" id="IPR023561">
    <property type="entry name" value="Carbonic_anhydrase_a-class"/>
</dbReference>
<keyword evidence="3" id="KW-0479">Metal-binding</keyword>
<dbReference type="GO" id="GO:0005886">
    <property type="term" value="C:plasma membrane"/>
    <property type="evidence" value="ECO:0007669"/>
    <property type="project" value="TreeGrafter"/>
</dbReference>
<dbReference type="PANTHER" id="PTHR18952">
    <property type="entry name" value="CARBONIC ANHYDRASE"/>
    <property type="match status" value="1"/>
</dbReference>
<dbReference type="GO" id="GO:0004089">
    <property type="term" value="F:carbonate dehydratase activity"/>
    <property type="evidence" value="ECO:0007669"/>
    <property type="project" value="UniProtKB-EC"/>
</dbReference>
<feature type="domain" description="Alpha-carbonic anhydrase" evidence="10">
    <location>
        <begin position="260"/>
        <end position="522"/>
    </location>
</feature>
<dbReference type="KEGG" id="snh:120037517"/>
<dbReference type="GeneID" id="120037517"/>
<keyword evidence="8" id="KW-0812">Transmembrane</keyword>
<feature type="region of interest" description="Disordered" evidence="7">
    <location>
        <begin position="573"/>
        <end position="610"/>
    </location>
</feature>
<evidence type="ECO:0000313" key="11">
    <source>
        <dbReference type="Proteomes" id="UP000808372"/>
    </source>
</evidence>
<evidence type="ECO:0000256" key="3">
    <source>
        <dbReference type="ARBA" id="ARBA00022723"/>
    </source>
</evidence>
<protein>
    <recommendedName>
        <fullName evidence="2">carbonic anhydrase</fullName>
        <ecNumber evidence="2">4.2.1.1</ecNumber>
    </recommendedName>
</protein>
<gene>
    <name evidence="12" type="primary">LOC120037517</name>
</gene>
<evidence type="ECO:0000256" key="8">
    <source>
        <dbReference type="SAM" id="Phobius"/>
    </source>
</evidence>
<dbReference type="PRINTS" id="PR01705">
    <property type="entry name" value="TSP1REPEAT"/>
</dbReference>
<comment type="similarity">
    <text evidence="1">Belongs to the alpha-carbonic anhydrase family.</text>
</comment>
<evidence type="ECO:0000256" key="7">
    <source>
        <dbReference type="SAM" id="MobiDB-lite"/>
    </source>
</evidence>
<keyword evidence="5" id="KW-0325">Glycoprotein</keyword>
<keyword evidence="4" id="KW-0862">Zinc</keyword>
<keyword evidence="8" id="KW-0472">Membrane</keyword>
<dbReference type="PANTHER" id="PTHR18952:SF84">
    <property type="entry name" value="CARBONIC ANHYDRASE 14"/>
    <property type="match status" value="1"/>
</dbReference>
<sequence length="610" mass="66782">MRLRFLCRIYVLWGFVAVTSSLTKAEKKKATGRRSRQVDNSPEGVWSAWEEWSGCSQSCGVGVSQRTRKCEAPPRPLTPPLSHSPPNWGGSSFLPGRAGGPNHGSVISAMRPFYPPHYSSNQPSQYGGGATANQHRPPAGQPILEQGGREEVGAEGCKLLAPVVENHSERESPYGFNPQLQSPHPGPPQPNIYPLQHQQHQYPLAEGETGGQRLPPQNYRCSGAEHEYRRCFSQVCVGGADSRAEQCASYNNQEFMGRLYDWEPFTEGSVGQSKWADYFPDCGGKAQSPVDVATVQTQYDPCLGPLTPLGYSQHGNKPFSLYNNGHTVVVPLPGWMGLAGLPWQFTAVQMHLHWGNGAPEAGGSEHTINGQSSAAELHVVHYNSELYPNMSVAMTQQDGLAVLGVLIETGEEANQAFWNILNYLGRVRHAGQSVSIPAFDVQSLLPSDLGRYYRYNGSLTTPPCFQSVLWTLFTETVKISHTQLMKLETVLYASKEDADRVVMQDNYRTPQPLNDRTILSSFPLESVKVYTAGEITAIVIGALCGCVGLAVIIRFIVKTIRSTSSWDVLPSVRPAPVPRTKEPGKELKQDVALNTTSEPGIKEDPVPSSV</sequence>
<evidence type="ECO:0000256" key="6">
    <source>
        <dbReference type="ARBA" id="ARBA00023239"/>
    </source>
</evidence>
<dbReference type="InterPro" id="IPR036398">
    <property type="entry name" value="CA_dom_sf"/>
</dbReference>
<evidence type="ECO:0000256" key="5">
    <source>
        <dbReference type="ARBA" id="ARBA00023180"/>
    </source>
</evidence>
<dbReference type="AlphaFoldDB" id="A0A8U0Q9W5"/>
<dbReference type="Proteomes" id="UP000808372">
    <property type="component" value="Unplaced"/>
</dbReference>
<keyword evidence="11" id="KW-1185">Reference proteome</keyword>
<dbReference type="InterPro" id="IPR000884">
    <property type="entry name" value="TSP1_rpt"/>
</dbReference>
<feature type="signal peptide" evidence="9">
    <location>
        <begin position="1"/>
        <end position="21"/>
    </location>
</feature>
<feature type="chain" id="PRO_5035819458" description="carbonic anhydrase" evidence="9">
    <location>
        <begin position="22"/>
        <end position="610"/>
    </location>
</feature>
<evidence type="ECO:0000256" key="2">
    <source>
        <dbReference type="ARBA" id="ARBA00012925"/>
    </source>
</evidence>
<dbReference type="EC" id="4.2.1.1" evidence="2"/>
<dbReference type="InterPro" id="IPR036383">
    <property type="entry name" value="TSP1_rpt_sf"/>
</dbReference>
<evidence type="ECO:0000256" key="9">
    <source>
        <dbReference type="SAM" id="SignalP"/>
    </source>
</evidence>
<organism evidence="11 12">
    <name type="scientific">Salvelinus namaycush</name>
    <name type="common">Lake trout</name>
    <name type="synonym">Salmo namaycush</name>
    <dbReference type="NCBI Taxonomy" id="8040"/>
    <lineage>
        <taxon>Eukaryota</taxon>
        <taxon>Metazoa</taxon>
        <taxon>Chordata</taxon>
        <taxon>Craniata</taxon>
        <taxon>Vertebrata</taxon>
        <taxon>Euteleostomi</taxon>
        <taxon>Actinopterygii</taxon>
        <taxon>Neopterygii</taxon>
        <taxon>Teleostei</taxon>
        <taxon>Protacanthopterygii</taxon>
        <taxon>Salmoniformes</taxon>
        <taxon>Salmonidae</taxon>
        <taxon>Salmoninae</taxon>
        <taxon>Salvelinus</taxon>
    </lineage>
</organism>
<feature type="compositionally biased region" description="Basic and acidic residues" evidence="7">
    <location>
        <begin position="579"/>
        <end position="589"/>
    </location>
</feature>
<feature type="transmembrane region" description="Helical" evidence="8">
    <location>
        <begin position="535"/>
        <end position="557"/>
    </location>
</feature>
<keyword evidence="6" id="KW-0456">Lyase</keyword>
<keyword evidence="9" id="KW-0732">Signal</keyword>
<dbReference type="InterPro" id="IPR001148">
    <property type="entry name" value="CA_dom"/>
</dbReference>
<dbReference type="Gene3D" id="3.10.200.10">
    <property type="entry name" value="Alpha carbonic anhydrase"/>
    <property type="match status" value="1"/>
</dbReference>
<dbReference type="Gene3D" id="2.20.100.10">
    <property type="entry name" value="Thrombospondin type-1 (TSP1) repeat"/>
    <property type="match status" value="1"/>
</dbReference>
<dbReference type="SMART" id="SM01057">
    <property type="entry name" value="Carb_anhydrase"/>
    <property type="match status" value="1"/>
</dbReference>
<dbReference type="GO" id="GO:0008270">
    <property type="term" value="F:zinc ion binding"/>
    <property type="evidence" value="ECO:0007669"/>
    <property type="project" value="InterPro"/>
</dbReference>
<evidence type="ECO:0000256" key="1">
    <source>
        <dbReference type="ARBA" id="ARBA00010718"/>
    </source>
</evidence>
<feature type="region of interest" description="Disordered" evidence="7">
    <location>
        <begin position="168"/>
        <end position="187"/>
    </location>
</feature>
<dbReference type="PROSITE" id="PS50092">
    <property type="entry name" value="TSP1"/>
    <property type="match status" value="1"/>
</dbReference>
<dbReference type="SUPFAM" id="SSF82895">
    <property type="entry name" value="TSP-1 type 1 repeat"/>
    <property type="match status" value="1"/>
</dbReference>
<dbReference type="SMART" id="SM00209">
    <property type="entry name" value="TSP1"/>
    <property type="match status" value="1"/>
</dbReference>
<feature type="region of interest" description="Disordered" evidence="7">
    <location>
        <begin position="69"/>
        <end position="140"/>
    </location>
</feature>
<dbReference type="Pfam" id="PF00194">
    <property type="entry name" value="Carb_anhydrase"/>
    <property type="match status" value="1"/>
</dbReference>
<dbReference type="PROSITE" id="PS51144">
    <property type="entry name" value="ALPHA_CA_2"/>
    <property type="match status" value="1"/>
</dbReference>
<evidence type="ECO:0000256" key="4">
    <source>
        <dbReference type="ARBA" id="ARBA00022833"/>
    </source>
</evidence>
<accession>A0A8U0Q9W5</accession>
<dbReference type="RefSeq" id="XP_038839477.1">
    <property type="nucleotide sequence ID" value="XM_038983549.1"/>
</dbReference>
<dbReference type="SUPFAM" id="SSF51069">
    <property type="entry name" value="Carbonic anhydrase"/>
    <property type="match status" value="1"/>
</dbReference>
<evidence type="ECO:0000313" key="12">
    <source>
        <dbReference type="RefSeq" id="XP_038839477.1"/>
    </source>
</evidence>
<evidence type="ECO:0000259" key="10">
    <source>
        <dbReference type="PROSITE" id="PS51144"/>
    </source>
</evidence>
<keyword evidence="8" id="KW-1133">Transmembrane helix</keyword>